<gene>
    <name evidence="9" type="ORF">J7W16_14045</name>
</gene>
<evidence type="ECO:0000259" key="8">
    <source>
        <dbReference type="Pfam" id="PF04239"/>
    </source>
</evidence>
<feature type="transmembrane region" description="Helical" evidence="7">
    <location>
        <begin position="68"/>
        <end position="85"/>
    </location>
</feature>
<evidence type="ECO:0000313" key="9">
    <source>
        <dbReference type="EMBL" id="MBP3952260.1"/>
    </source>
</evidence>
<evidence type="ECO:0000256" key="7">
    <source>
        <dbReference type="SAM" id="Phobius"/>
    </source>
</evidence>
<evidence type="ECO:0000256" key="3">
    <source>
        <dbReference type="ARBA" id="ARBA00022475"/>
    </source>
</evidence>
<evidence type="ECO:0000313" key="10">
    <source>
        <dbReference type="Proteomes" id="UP000678228"/>
    </source>
</evidence>
<keyword evidence="4 7" id="KW-0812">Transmembrane</keyword>
<dbReference type="GO" id="GO:0005886">
    <property type="term" value="C:plasma membrane"/>
    <property type="evidence" value="ECO:0007669"/>
    <property type="project" value="UniProtKB-SubCell"/>
</dbReference>
<keyword evidence="10" id="KW-1185">Reference proteome</keyword>
<proteinExistence type="inferred from homology"/>
<evidence type="ECO:0000256" key="1">
    <source>
        <dbReference type="ARBA" id="ARBA00004651"/>
    </source>
</evidence>
<dbReference type="EMBL" id="JAGKSQ010000005">
    <property type="protein sequence ID" value="MBP3952260.1"/>
    <property type="molecule type" value="Genomic_DNA"/>
</dbReference>
<dbReference type="PANTHER" id="PTHR34582">
    <property type="entry name" value="UPF0702 TRANSMEMBRANE PROTEIN YCAP"/>
    <property type="match status" value="1"/>
</dbReference>
<evidence type="ECO:0000256" key="2">
    <source>
        <dbReference type="ARBA" id="ARBA00006448"/>
    </source>
</evidence>
<organism evidence="9 10">
    <name type="scientific">Halalkalibacter suaedae</name>
    <dbReference type="NCBI Taxonomy" id="2822140"/>
    <lineage>
        <taxon>Bacteria</taxon>
        <taxon>Bacillati</taxon>
        <taxon>Bacillota</taxon>
        <taxon>Bacilli</taxon>
        <taxon>Bacillales</taxon>
        <taxon>Bacillaceae</taxon>
        <taxon>Halalkalibacter</taxon>
    </lineage>
</organism>
<dbReference type="AlphaFoldDB" id="A0A940X033"/>
<comment type="subcellular location">
    <subcellularLocation>
        <location evidence="1">Cell membrane</location>
        <topology evidence="1">Multi-pass membrane protein</topology>
    </subcellularLocation>
</comment>
<feature type="transmembrane region" description="Helical" evidence="7">
    <location>
        <begin position="13"/>
        <end position="35"/>
    </location>
</feature>
<evidence type="ECO:0000256" key="5">
    <source>
        <dbReference type="ARBA" id="ARBA00022989"/>
    </source>
</evidence>
<dbReference type="PANTHER" id="PTHR34582:SF6">
    <property type="entry name" value="UPF0702 TRANSMEMBRANE PROTEIN YCAP"/>
    <property type="match status" value="1"/>
</dbReference>
<comment type="caution">
    <text evidence="9">The sequence shown here is derived from an EMBL/GenBank/DDBJ whole genome shotgun (WGS) entry which is preliminary data.</text>
</comment>
<feature type="transmembrane region" description="Helical" evidence="7">
    <location>
        <begin position="42"/>
        <end position="62"/>
    </location>
</feature>
<keyword evidence="5 7" id="KW-1133">Transmembrane helix</keyword>
<comment type="similarity">
    <text evidence="2">Belongs to the UPF0702 family.</text>
</comment>
<keyword evidence="3" id="KW-1003">Cell membrane</keyword>
<reference evidence="9" key="1">
    <citation type="submission" date="2021-03" db="EMBL/GenBank/DDBJ databases">
        <title>Bacillus suaedae sp. nov., isolated from Suaeda aralocaspica.</title>
        <authorList>
            <person name="Lei R.F.R."/>
        </authorList>
    </citation>
    <scope>NUCLEOTIDE SEQUENCE</scope>
    <source>
        <strain evidence="9">YZJH907-2</strain>
    </source>
</reference>
<dbReference type="InterPro" id="IPR023090">
    <property type="entry name" value="UPF0702_alpha/beta_dom_sf"/>
</dbReference>
<keyword evidence="6 7" id="KW-0472">Membrane</keyword>
<dbReference type="Proteomes" id="UP000678228">
    <property type="component" value="Unassembled WGS sequence"/>
</dbReference>
<evidence type="ECO:0000256" key="4">
    <source>
        <dbReference type="ARBA" id="ARBA00022692"/>
    </source>
</evidence>
<sequence length="174" mass="20111">MFDSFLFDSSKDLLWIFLMSLLIYPSLVFILRVFGKRTLTNVNMFDFIITVAYGNVLSSIIITKSISYADGVLVLFMLTALQMILSKLQVKFAFFANLIKAKPVFLYYQGEFNEEIIKREKFRKEDLRQALRKNGMTSFEQAEALILEGDGTISAMEKRENSSNDALVDVRWNR</sequence>
<dbReference type="RefSeq" id="WP_210597948.1">
    <property type="nucleotide sequence ID" value="NZ_JAGKSQ010000005.1"/>
</dbReference>
<dbReference type="Gene3D" id="3.30.240.20">
    <property type="entry name" value="bsu07140 like domains"/>
    <property type="match status" value="1"/>
</dbReference>
<feature type="domain" description="YetF C-terminal" evidence="8">
    <location>
        <begin position="91"/>
        <end position="161"/>
    </location>
</feature>
<name>A0A940X033_9BACI</name>
<evidence type="ECO:0000256" key="6">
    <source>
        <dbReference type="ARBA" id="ARBA00023136"/>
    </source>
</evidence>
<dbReference type="InterPro" id="IPR007353">
    <property type="entry name" value="DUF421"/>
</dbReference>
<protein>
    <submittedName>
        <fullName evidence="9">DUF421 domain-containing protein</fullName>
    </submittedName>
</protein>
<accession>A0A940X033</accession>
<dbReference type="Pfam" id="PF04239">
    <property type="entry name" value="DUF421"/>
    <property type="match status" value="1"/>
</dbReference>